<dbReference type="EMBL" id="JAUSVS010000003">
    <property type="protein sequence ID" value="MDQ0464226.1"/>
    <property type="molecule type" value="Genomic_DNA"/>
</dbReference>
<feature type="domain" description="HTH lysR-type" evidence="5">
    <location>
        <begin position="15"/>
        <end position="72"/>
    </location>
</feature>
<dbReference type="Pfam" id="PF03466">
    <property type="entry name" value="LysR_substrate"/>
    <property type="match status" value="1"/>
</dbReference>
<dbReference type="InterPro" id="IPR058163">
    <property type="entry name" value="LysR-type_TF_proteobact-type"/>
</dbReference>
<dbReference type="InterPro" id="IPR005119">
    <property type="entry name" value="LysR_subst-bd"/>
</dbReference>
<keyword evidence="3 6" id="KW-0238">DNA-binding</keyword>
<keyword evidence="7" id="KW-1185">Reference proteome</keyword>
<evidence type="ECO:0000313" key="7">
    <source>
        <dbReference type="Proteomes" id="UP001228905"/>
    </source>
</evidence>
<keyword evidence="2" id="KW-0805">Transcription regulation</keyword>
<evidence type="ECO:0000259" key="5">
    <source>
        <dbReference type="PROSITE" id="PS50931"/>
    </source>
</evidence>
<evidence type="ECO:0000256" key="2">
    <source>
        <dbReference type="ARBA" id="ARBA00023015"/>
    </source>
</evidence>
<protein>
    <submittedName>
        <fullName evidence="6">DNA-binding transcriptional LysR family regulator</fullName>
    </submittedName>
</protein>
<gene>
    <name evidence="6" type="ORF">QO010_002007</name>
</gene>
<evidence type="ECO:0000256" key="3">
    <source>
        <dbReference type="ARBA" id="ARBA00023125"/>
    </source>
</evidence>
<reference evidence="6 7" key="1">
    <citation type="submission" date="2023-07" db="EMBL/GenBank/DDBJ databases">
        <title>Genomic Encyclopedia of Type Strains, Phase IV (KMG-IV): sequencing the most valuable type-strain genomes for metagenomic binning, comparative biology and taxonomic classification.</title>
        <authorList>
            <person name="Goeker M."/>
        </authorList>
    </citation>
    <scope>NUCLEOTIDE SEQUENCE [LARGE SCALE GENOMIC DNA]</scope>
    <source>
        <strain evidence="6 7">DSM 18695</strain>
    </source>
</reference>
<dbReference type="PROSITE" id="PS50931">
    <property type="entry name" value="HTH_LYSR"/>
    <property type="match status" value="1"/>
</dbReference>
<sequence length="334" mass="36547">MSGTTEVNLEKGFRLDWNDVRVFLAVGQTGSLSAAGRLLGMLPSTVSRRVEDLEGRLGAQLIRRSTTGVVLTDAGTWLVEQTASMARTMGAAERALRDMDRQKGGRVGLAAPDGVAAYVLMPKLVEFRRQHPDIELSLDCGLWPESPLLVDTDFSLDFQEQGPGDVVSTPIATIHYAFFASPGYIEEFGAPRSLAELADHRLITHVGHRRQRSAWPGQAKALDELIRHRFETNSSAAMYVAMQQGAGVGCVPTYMSVYSKQELVMLDLPPLAGIKLWLRHHRAVARTGRARQVKQWLESVFDPAVNPWFRDDFIHPDQFGLGAGAAAAGLADVG</sequence>
<dbReference type="PANTHER" id="PTHR30537:SF3">
    <property type="entry name" value="TRANSCRIPTIONAL REGULATORY PROTEIN"/>
    <property type="match status" value="1"/>
</dbReference>
<dbReference type="InterPro" id="IPR000847">
    <property type="entry name" value="LysR_HTH_N"/>
</dbReference>
<dbReference type="Gene3D" id="3.40.190.290">
    <property type="match status" value="1"/>
</dbReference>
<organism evidence="6 7">
    <name type="scientific">Caulobacter ginsengisoli</name>
    <dbReference type="NCBI Taxonomy" id="400775"/>
    <lineage>
        <taxon>Bacteria</taxon>
        <taxon>Pseudomonadati</taxon>
        <taxon>Pseudomonadota</taxon>
        <taxon>Alphaproteobacteria</taxon>
        <taxon>Caulobacterales</taxon>
        <taxon>Caulobacteraceae</taxon>
        <taxon>Caulobacter</taxon>
    </lineage>
</organism>
<dbReference type="InterPro" id="IPR036390">
    <property type="entry name" value="WH_DNA-bd_sf"/>
</dbReference>
<dbReference type="Proteomes" id="UP001228905">
    <property type="component" value="Unassembled WGS sequence"/>
</dbReference>
<dbReference type="RefSeq" id="WP_307348742.1">
    <property type="nucleotide sequence ID" value="NZ_JAUSVS010000003.1"/>
</dbReference>
<dbReference type="Gene3D" id="1.10.10.10">
    <property type="entry name" value="Winged helix-like DNA-binding domain superfamily/Winged helix DNA-binding domain"/>
    <property type="match status" value="1"/>
</dbReference>
<dbReference type="SUPFAM" id="SSF53850">
    <property type="entry name" value="Periplasmic binding protein-like II"/>
    <property type="match status" value="1"/>
</dbReference>
<accession>A0ABU0IQD2</accession>
<evidence type="ECO:0000313" key="6">
    <source>
        <dbReference type="EMBL" id="MDQ0464226.1"/>
    </source>
</evidence>
<dbReference type="PANTHER" id="PTHR30537">
    <property type="entry name" value="HTH-TYPE TRANSCRIPTIONAL REGULATOR"/>
    <property type="match status" value="1"/>
</dbReference>
<comment type="caution">
    <text evidence="6">The sequence shown here is derived from an EMBL/GenBank/DDBJ whole genome shotgun (WGS) entry which is preliminary data.</text>
</comment>
<comment type="similarity">
    <text evidence="1">Belongs to the LysR transcriptional regulatory family.</text>
</comment>
<proteinExistence type="inferred from homology"/>
<evidence type="ECO:0000256" key="1">
    <source>
        <dbReference type="ARBA" id="ARBA00009437"/>
    </source>
</evidence>
<name>A0ABU0IQD2_9CAUL</name>
<keyword evidence="4" id="KW-0804">Transcription</keyword>
<dbReference type="GO" id="GO:0003677">
    <property type="term" value="F:DNA binding"/>
    <property type="evidence" value="ECO:0007669"/>
    <property type="project" value="UniProtKB-KW"/>
</dbReference>
<dbReference type="Pfam" id="PF00126">
    <property type="entry name" value="HTH_1"/>
    <property type="match status" value="1"/>
</dbReference>
<dbReference type="InterPro" id="IPR036388">
    <property type="entry name" value="WH-like_DNA-bd_sf"/>
</dbReference>
<evidence type="ECO:0000256" key="4">
    <source>
        <dbReference type="ARBA" id="ARBA00023163"/>
    </source>
</evidence>
<dbReference type="SUPFAM" id="SSF46785">
    <property type="entry name" value="Winged helix' DNA-binding domain"/>
    <property type="match status" value="1"/>
</dbReference>